<evidence type="ECO:0000256" key="14">
    <source>
        <dbReference type="SAM" id="MobiDB-lite"/>
    </source>
</evidence>
<keyword evidence="6 15" id="KW-0812">Transmembrane</keyword>
<evidence type="ECO:0000256" key="7">
    <source>
        <dbReference type="ARBA" id="ARBA00022753"/>
    </source>
</evidence>
<evidence type="ECO:0000256" key="13">
    <source>
        <dbReference type="ARBA" id="ARBA00045144"/>
    </source>
</evidence>
<evidence type="ECO:0000256" key="9">
    <source>
        <dbReference type="ARBA" id="ARBA00023006"/>
    </source>
</evidence>
<proteinExistence type="inferred from homology"/>
<dbReference type="Proteomes" id="UP000694863">
    <property type="component" value="Unplaced"/>
</dbReference>
<feature type="transmembrane region" description="Helical" evidence="15">
    <location>
        <begin position="86"/>
        <end position="107"/>
    </location>
</feature>
<evidence type="ECO:0000256" key="4">
    <source>
        <dbReference type="ARBA" id="ARBA00006565"/>
    </source>
</evidence>
<dbReference type="InterPro" id="IPR019402">
    <property type="entry name" value="CWH43_N"/>
</dbReference>
<name>A0ABM0J675_ECHTE</name>
<evidence type="ECO:0000259" key="16">
    <source>
        <dbReference type="Pfam" id="PF10277"/>
    </source>
</evidence>
<keyword evidence="5" id="KW-1003">Cell membrane</keyword>
<keyword evidence="12" id="KW-0968">Cytoplasmic vesicle</keyword>
<accession>A0ABM0J675</accession>
<feature type="transmembrane region" description="Helical" evidence="15">
    <location>
        <begin position="152"/>
        <end position="176"/>
    </location>
</feature>
<keyword evidence="11" id="KW-0325">Glycoprotein</keyword>
<evidence type="ECO:0000256" key="15">
    <source>
        <dbReference type="SAM" id="Phobius"/>
    </source>
</evidence>
<feature type="domain" description="CWH43-like N-terminal" evidence="16">
    <location>
        <begin position="5"/>
        <end position="206"/>
    </location>
</feature>
<feature type="transmembrane region" description="Helical" evidence="15">
    <location>
        <begin position="119"/>
        <end position="140"/>
    </location>
</feature>
<keyword evidence="9" id="KW-0072">Autophagy</keyword>
<evidence type="ECO:0000256" key="3">
    <source>
        <dbReference type="ARBA" id="ARBA00004651"/>
    </source>
</evidence>
<feature type="transmembrane region" description="Helical" evidence="15">
    <location>
        <begin position="188"/>
        <end position="208"/>
    </location>
</feature>
<dbReference type="GeneID" id="101650815"/>
<comment type="similarity">
    <text evidence="4">Belongs to the DRAM/TMEM150 family.</text>
</comment>
<evidence type="ECO:0000256" key="12">
    <source>
        <dbReference type="ARBA" id="ARBA00023329"/>
    </source>
</evidence>
<evidence type="ECO:0000256" key="8">
    <source>
        <dbReference type="ARBA" id="ARBA00022989"/>
    </source>
</evidence>
<keyword evidence="8 15" id="KW-1133">Transmembrane helix</keyword>
<feature type="transmembrane region" description="Helical" evidence="15">
    <location>
        <begin position="54"/>
        <end position="74"/>
    </location>
</feature>
<comment type="subcellular location">
    <subcellularLocation>
        <location evidence="3">Cell membrane</location>
        <topology evidence="3">Multi-pass membrane protein</topology>
    </subcellularLocation>
    <subcellularLocation>
        <location evidence="2">Cytoplasmic vesicle</location>
        <location evidence="2">Autophagosome membrane</location>
        <topology evidence="2">Multi-pass membrane protein</topology>
    </subcellularLocation>
    <subcellularLocation>
        <location evidence="1">Endosome membrane</location>
        <topology evidence="1">Multi-pass membrane protein</topology>
    </subcellularLocation>
</comment>
<gene>
    <name evidence="18" type="primary">TMEM150B</name>
</gene>
<organism evidence="17 18">
    <name type="scientific">Echinops telfairi</name>
    <name type="common">Lesser hedgehog tenrec</name>
    <dbReference type="NCBI Taxonomy" id="9371"/>
    <lineage>
        <taxon>Eukaryota</taxon>
        <taxon>Metazoa</taxon>
        <taxon>Chordata</taxon>
        <taxon>Craniata</taxon>
        <taxon>Vertebrata</taxon>
        <taxon>Euteleostomi</taxon>
        <taxon>Mammalia</taxon>
        <taxon>Eutheria</taxon>
        <taxon>Afrotheria</taxon>
        <taxon>Tenrecidae</taxon>
        <taxon>Tenrecinae</taxon>
        <taxon>Echinops</taxon>
    </lineage>
</organism>
<dbReference type="PANTHER" id="PTHR21324:SF3">
    <property type="entry name" value="MODULATOR OF MACROAUTOPHAGY TMEM150B"/>
    <property type="match status" value="1"/>
</dbReference>
<dbReference type="Pfam" id="PF10277">
    <property type="entry name" value="Frag1"/>
    <property type="match status" value="1"/>
</dbReference>
<keyword evidence="10 15" id="KW-0472">Membrane</keyword>
<feature type="region of interest" description="Disordered" evidence="14">
    <location>
        <begin position="224"/>
        <end position="266"/>
    </location>
</feature>
<dbReference type="PANTHER" id="PTHR21324">
    <property type="entry name" value="FASTING-INDUCIBLE INTEGRAL MEMBRANE PROTEIN TM6P1-RELATED"/>
    <property type="match status" value="1"/>
</dbReference>
<dbReference type="InterPro" id="IPR050911">
    <property type="entry name" value="DRAM/TMEM150_Autophagy_Mod"/>
</dbReference>
<evidence type="ECO:0000313" key="18">
    <source>
        <dbReference type="RefSeq" id="XP_004715760.1"/>
    </source>
</evidence>
<evidence type="ECO:0000256" key="1">
    <source>
        <dbReference type="ARBA" id="ARBA00004337"/>
    </source>
</evidence>
<evidence type="ECO:0000256" key="5">
    <source>
        <dbReference type="ARBA" id="ARBA00022475"/>
    </source>
</evidence>
<evidence type="ECO:0000256" key="6">
    <source>
        <dbReference type="ARBA" id="ARBA00022692"/>
    </source>
</evidence>
<comment type="function">
    <text evidence="13">Modulator of macroautophagy that causes accumulation of autophagosomes under basal conditions and enhances autophagic flux. Represses cell death and promotes long-term clonogenic survival of cells grown in the absence of glucose in a macroautophagy-independent manner. May have some role in extracellular matrix engulfment or growth factor receptor recycling, both of which can modulate cell survival.</text>
</comment>
<evidence type="ECO:0000313" key="17">
    <source>
        <dbReference type="Proteomes" id="UP000694863"/>
    </source>
</evidence>
<dbReference type="RefSeq" id="XP_004715760.1">
    <property type="nucleotide sequence ID" value="XM_004715703.1"/>
</dbReference>
<keyword evidence="17" id="KW-1185">Reference proteome</keyword>
<reference evidence="18" key="1">
    <citation type="submission" date="2025-08" db="UniProtKB">
        <authorList>
            <consortium name="RefSeq"/>
        </authorList>
    </citation>
    <scope>IDENTIFICATION</scope>
</reference>
<sequence>MWGHLALLPIFLALWAVAGTWTVFSLAVLNQTVNLTKRFPYISACGSDPPQSCLFSQVLNVGAAVAAWIFILRYHQLRDWGVRRGFNLLILWAGLLSAVGTSVVGNFQQKNLRPVHLTGSFFAFAVGTLYFWLQLLLLHLRKDLPRPGPPWLGLLRLLLCTACTILMVVMTVLHRWRWLRSASAGCEWTVAMLLFTLAGLLAFDFSLLDSCTLCLRTARRLGPPPPVSPSSLREQHSQETCLGCSPAGPEETEANPTPGPTTGEAG</sequence>
<evidence type="ECO:0000256" key="2">
    <source>
        <dbReference type="ARBA" id="ARBA00004542"/>
    </source>
</evidence>
<evidence type="ECO:0000256" key="11">
    <source>
        <dbReference type="ARBA" id="ARBA00023180"/>
    </source>
</evidence>
<protein>
    <submittedName>
        <fullName evidence="18">Modulator of macroautophagy TMEM150B</fullName>
    </submittedName>
</protein>
<evidence type="ECO:0000256" key="10">
    <source>
        <dbReference type="ARBA" id="ARBA00023136"/>
    </source>
</evidence>
<keyword evidence="7" id="KW-0967">Endosome</keyword>